<comment type="caution">
    <text evidence="1">The sequence shown here is derived from an EMBL/GenBank/DDBJ whole genome shotgun (WGS) entry which is preliminary data.</text>
</comment>
<keyword evidence="2" id="KW-1185">Reference proteome</keyword>
<dbReference type="EMBL" id="BPLR01018323">
    <property type="protein sequence ID" value="GIY98666.1"/>
    <property type="molecule type" value="Genomic_DNA"/>
</dbReference>
<sequence length="118" mass="13370">MCSLCPLRKKQTKIVRFDSYVDTISYLEYASTCKGDDKIQDDGEKQGNESTIYYGPDIPVGGIDPLSPKGTFIFVGVEFALQFKLIPVGPFHQVSWLRVIFHLGESRDSELNRLHKND</sequence>
<reference evidence="1 2" key="1">
    <citation type="submission" date="2021-06" db="EMBL/GenBank/DDBJ databases">
        <title>Caerostris extrusa draft genome.</title>
        <authorList>
            <person name="Kono N."/>
            <person name="Arakawa K."/>
        </authorList>
    </citation>
    <scope>NUCLEOTIDE SEQUENCE [LARGE SCALE GENOMIC DNA]</scope>
</reference>
<evidence type="ECO:0000313" key="2">
    <source>
        <dbReference type="Proteomes" id="UP001054945"/>
    </source>
</evidence>
<organism evidence="1 2">
    <name type="scientific">Caerostris extrusa</name>
    <name type="common">Bark spider</name>
    <name type="synonym">Caerostris bankana</name>
    <dbReference type="NCBI Taxonomy" id="172846"/>
    <lineage>
        <taxon>Eukaryota</taxon>
        <taxon>Metazoa</taxon>
        <taxon>Ecdysozoa</taxon>
        <taxon>Arthropoda</taxon>
        <taxon>Chelicerata</taxon>
        <taxon>Arachnida</taxon>
        <taxon>Araneae</taxon>
        <taxon>Araneomorphae</taxon>
        <taxon>Entelegynae</taxon>
        <taxon>Araneoidea</taxon>
        <taxon>Araneidae</taxon>
        <taxon>Caerostris</taxon>
    </lineage>
</organism>
<evidence type="ECO:0000313" key="1">
    <source>
        <dbReference type="EMBL" id="GIY98666.1"/>
    </source>
</evidence>
<proteinExistence type="predicted"/>
<accession>A0AAV4XUD7</accession>
<name>A0AAV4XUD7_CAEEX</name>
<protein>
    <submittedName>
        <fullName evidence="1">Uncharacterized protein</fullName>
    </submittedName>
</protein>
<gene>
    <name evidence="1" type="ORF">CEXT_425731</name>
</gene>
<dbReference type="AlphaFoldDB" id="A0AAV4XUD7"/>
<dbReference type="Proteomes" id="UP001054945">
    <property type="component" value="Unassembled WGS sequence"/>
</dbReference>